<evidence type="ECO:0000256" key="1">
    <source>
        <dbReference type="SAM" id="Phobius"/>
    </source>
</evidence>
<gene>
    <name evidence="2" type="ORF">AK812_SmicGene5461</name>
</gene>
<evidence type="ECO:0000313" key="3">
    <source>
        <dbReference type="Proteomes" id="UP000186817"/>
    </source>
</evidence>
<keyword evidence="1" id="KW-0472">Membrane</keyword>
<keyword evidence="1" id="KW-0812">Transmembrane</keyword>
<dbReference type="AlphaFoldDB" id="A0A1Q9ETN6"/>
<protein>
    <submittedName>
        <fullName evidence="2">Uncharacterized protein</fullName>
    </submittedName>
</protein>
<feature type="transmembrane region" description="Helical" evidence="1">
    <location>
        <begin position="27"/>
        <end position="50"/>
    </location>
</feature>
<comment type="caution">
    <text evidence="2">The sequence shown here is derived from an EMBL/GenBank/DDBJ whole genome shotgun (WGS) entry which is preliminary data.</text>
</comment>
<dbReference type="Proteomes" id="UP000186817">
    <property type="component" value="Unassembled WGS sequence"/>
</dbReference>
<sequence length="176" mass="19161">MIRVIAKSSASSMSSTTIISRTITIMILRAILSFPITVTIMIFICVMHYGSSIITTTSVMIEDVEHCALAKLDQLMKFAIMCKEKAVSFGVKADGSPGSGDLSYAGFYVQAFKSKGHNMDGAALSGEEQEHRREGVLGFLLGDRGARKKRKLGWMLSLVLSKEWGMPSEVPCPTFG</sequence>
<proteinExistence type="predicted"/>
<name>A0A1Q9ETN6_SYMMI</name>
<keyword evidence="3" id="KW-1185">Reference proteome</keyword>
<reference evidence="2 3" key="1">
    <citation type="submission" date="2016-02" db="EMBL/GenBank/DDBJ databases">
        <title>Genome analysis of coral dinoflagellate symbionts highlights evolutionary adaptations to a symbiotic lifestyle.</title>
        <authorList>
            <person name="Aranda M."/>
            <person name="Li Y."/>
            <person name="Liew Y.J."/>
            <person name="Baumgarten S."/>
            <person name="Simakov O."/>
            <person name="Wilson M."/>
            <person name="Piel J."/>
            <person name="Ashoor H."/>
            <person name="Bougouffa S."/>
            <person name="Bajic V.B."/>
            <person name="Ryu T."/>
            <person name="Ravasi T."/>
            <person name="Bayer T."/>
            <person name="Micklem G."/>
            <person name="Kim H."/>
            <person name="Bhak J."/>
            <person name="Lajeunesse T.C."/>
            <person name="Voolstra C.R."/>
        </authorList>
    </citation>
    <scope>NUCLEOTIDE SEQUENCE [LARGE SCALE GENOMIC DNA]</scope>
    <source>
        <strain evidence="2 3">CCMP2467</strain>
    </source>
</reference>
<keyword evidence="1" id="KW-1133">Transmembrane helix</keyword>
<evidence type="ECO:0000313" key="2">
    <source>
        <dbReference type="EMBL" id="OLQ10792.1"/>
    </source>
</evidence>
<organism evidence="2 3">
    <name type="scientific">Symbiodinium microadriaticum</name>
    <name type="common">Dinoflagellate</name>
    <name type="synonym">Zooxanthella microadriatica</name>
    <dbReference type="NCBI Taxonomy" id="2951"/>
    <lineage>
        <taxon>Eukaryota</taxon>
        <taxon>Sar</taxon>
        <taxon>Alveolata</taxon>
        <taxon>Dinophyceae</taxon>
        <taxon>Suessiales</taxon>
        <taxon>Symbiodiniaceae</taxon>
        <taxon>Symbiodinium</taxon>
    </lineage>
</organism>
<accession>A0A1Q9ETN6</accession>
<dbReference type="EMBL" id="LSRX01000072">
    <property type="protein sequence ID" value="OLQ10792.1"/>
    <property type="molecule type" value="Genomic_DNA"/>
</dbReference>